<dbReference type="Proteomes" id="UP000712600">
    <property type="component" value="Unassembled WGS sequence"/>
</dbReference>
<reference evidence="1" key="1">
    <citation type="submission" date="2019-12" db="EMBL/GenBank/DDBJ databases">
        <title>Genome sequencing and annotation of Brassica cretica.</title>
        <authorList>
            <person name="Studholme D.J."/>
            <person name="Sarris P."/>
        </authorList>
    </citation>
    <scope>NUCLEOTIDE SEQUENCE</scope>
    <source>
        <strain evidence="1">PFS-109/04</strain>
        <tissue evidence="1">Leaf</tissue>
    </source>
</reference>
<evidence type="ECO:0000313" key="2">
    <source>
        <dbReference type="Proteomes" id="UP000712600"/>
    </source>
</evidence>
<organism evidence="1 2">
    <name type="scientific">Brassica cretica</name>
    <name type="common">Mustard</name>
    <dbReference type="NCBI Taxonomy" id="69181"/>
    <lineage>
        <taxon>Eukaryota</taxon>
        <taxon>Viridiplantae</taxon>
        <taxon>Streptophyta</taxon>
        <taxon>Embryophyta</taxon>
        <taxon>Tracheophyta</taxon>
        <taxon>Spermatophyta</taxon>
        <taxon>Magnoliopsida</taxon>
        <taxon>eudicotyledons</taxon>
        <taxon>Gunneridae</taxon>
        <taxon>Pentapetalae</taxon>
        <taxon>rosids</taxon>
        <taxon>malvids</taxon>
        <taxon>Brassicales</taxon>
        <taxon>Brassicaceae</taxon>
        <taxon>Brassiceae</taxon>
        <taxon>Brassica</taxon>
    </lineage>
</organism>
<gene>
    <name evidence="1" type="ORF">F2Q69_00023738</name>
</gene>
<accession>A0A8S9QE33</accession>
<protein>
    <submittedName>
        <fullName evidence="1">Uncharacterized protein</fullName>
    </submittedName>
</protein>
<sequence length="191" mass="22266">MDEHYMVMEGEWVCRDEGNWDFVVDKTQMSCKFLMVKRWTSIVWLITCGQEMDEHCMVMAGEWICRDEGNWDFVVDKTQMSRMVPFRDDITLSKLEQNVMKEFCYSEKGFPASRIIPLGPVRQRSTSPGRVLPGLDRTQYRFGVQKRQGSFRMGKESNPDGGCHHRFIGEPTLLKKVANAPTKFSKFVKYV</sequence>
<evidence type="ECO:0000313" key="1">
    <source>
        <dbReference type="EMBL" id="KAF3536858.1"/>
    </source>
</evidence>
<proteinExistence type="predicted"/>
<comment type="caution">
    <text evidence="1">The sequence shown here is derived from an EMBL/GenBank/DDBJ whole genome shotgun (WGS) entry which is preliminary data.</text>
</comment>
<name>A0A8S9QE33_BRACR</name>
<dbReference type="AlphaFoldDB" id="A0A8S9QE33"/>
<dbReference type="EMBL" id="QGKX02001290">
    <property type="protein sequence ID" value="KAF3536858.1"/>
    <property type="molecule type" value="Genomic_DNA"/>
</dbReference>